<dbReference type="Proteomes" id="UP000181969">
    <property type="component" value="Unassembled WGS sequence"/>
</dbReference>
<reference evidence="1 2" key="1">
    <citation type="submission" date="2016-10" db="EMBL/GenBank/DDBJ databases">
        <authorList>
            <person name="de Groot N.N."/>
        </authorList>
    </citation>
    <scope>NUCLEOTIDE SEQUENCE [LARGE SCALE GENOMIC DNA]</scope>
    <source>
        <strain evidence="1 2">M79</strain>
    </source>
</reference>
<protein>
    <submittedName>
        <fullName evidence="1">Uncharacterized protein</fullName>
    </submittedName>
</protein>
<evidence type="ECO:0000313" key="1">
    <source>
        <dbReference type="EMBL" id="SFL31252.1"/>
    </source>
</evidence>
<name>A0A1I4GMH4_9LACT</name>
<dbReference type="AlphaFoldDB" id="A0A1I4GMH4"/>
<sequence length="49" mass="5781">MYGKKLFQQTAVKMIKFSPAGKSNSNQIEERMLLGRNRKNKNELVFRYS</sequence>
<organism evidence="1 2">
    <name type="scientific">Lactococcus garvieae</name>
    <dbReference type="NCBI Taxonomy" id="1363"/>
    <lineage>
        <taxon>Bacteria</taxon>
        <taxon>Bacillati</taxon>
        <taxon>Bacillota</taxon>
        <taxon>Bacilli</taxon>
        <taxon>Lactobacillales</taxon>
        <taxon>Streptococcaceae</taxon>
        <taxon>Lactococcus</taxon>
    </lineage>
</organism>
<evidence type="ECO:0000313" key="2">
    <source>
        <dbReference type="Proteomes" id="UP000181969"/>
    </source>
</evidence>
<gene>
    <name evidence="1" type="ORF">SAMN05216438_104150</name>
</gene>
<dbReference type="EMBL" id="FOTJ01000004">
    <property type="protein sequence ID" value="SFL31252.1"/>
    <property type="molecule type" value="Genomic_DNA"/>
</dbReference>
<proteinExistence type="predicted"/>
<accession>A0A1I4GMH4</accession>